<feature type="compositionally biased region" description="Low complexity" evidence="1">
    <location>
        <begin position="385"/>
        <end position="403"/>
    </location>
</feature>
<accession>A0A941ENH7</accession>
<dbReference type="AlphaFoldDB" id="A0A941ENH7"/>
<dbReference type="GO" id="GO:0006352">
    <property type="term" value="P:DNA-templated transcription initiation"/>
    <property type="evidence" value="ECO:0007669"/>
    <property type="project" value="InterPro"/>
</dbReference>
<dbReference type="Proteomes" id="UP000675781">
    <property type="component" value="Unassembled WGS sequence"/>
</dbReference>
<dbReference type="Pfam" id="PF19190">
    <property type="entry name" value="BACON_2"/>
    <property type="match status" value="1"/>
</dbReference>
<feature type="compositionally biased region" description="Basic and acidic residues" evidence="1">
    <location>
        <begin position="352"/>
        <end position="364"/>
    </location>
</feature>
<evidence type="ECO:0000313" key="4">
    <source>
        <dbReference type="Proteomes" id="UP000675781"/>
    </source>
</evidence>
<feature type="region of interest" description="Disordered" evidence="1">
    <location>
        <begin position="307"/>
        <end position="466"/>
    </location>
</feature>
<feature type="region of interest" description="Disordered" evidence="1">
    <location>
        <begin position="764"/>
        <end position="864"/>
    </location>
</feature>
<evidence type="ECO:0000256" key="1">
    <source>
        <dbReference type="SAM" id="MobiDB-lite"/>
    </source>
</evidence>
<reference evidence="3" key="1">
    <citation type="submission" date="2021-04" db="EMBL/GenBank/DDBJ databases">
        <title>Genome based classification of Actinospica acidithermotolerans sp. nov., an actinobacterium isolated from an Indonesian hot spring.</title>
        <authorList>
            <person name="Kusuma A.B."/>
            <person name="Putra K.E."/>
            <person name="Nafisah S."/>
            <person name="Loh J."/>
            <person name="Nouioui I."/>
            <person name="Goodfellow M."/>
        </authorList>
    </citation>
    <scope>NUCLEOTIDE SEQUENCE</scope>
    <source>
        <strain evidence="3">CSCA 57</strain>
    </source>
</reference>
<keyword evidence="4" id="KW-1185">Reference proteome</keyword>
<organism evidence="3 4">
    <name type="scientific">Actinospica durhamensis</name>
    <dbReference type="NCBI Taxonomy" id="1508375"/>
    <lineage>
        <taxon>Bacteria</taxon>
        <taxon>Bacillati</taxon>
        <taxon>Actinomycetota</taxon>
        <taxon>Actinomycetes</taxon>
        <taxon>Catenulisporales</taxon>
        <taxon>Actinospicaceae</taxon>
        <taxon>Actinospica</taxon>
    </lineage>
</organism>
<feature type="compositionally biased region" description="Low complexity" evidence="1">
    <location>
        <begin position="764"/>
        <end position="854"/>
    </location>
</feature>
<feature type="region of interest" description="Disordered" evidence="1">
    <location>
        <begin position="487"/>
        <end position="564"/>
    </location>
</feature>
<feature type="compositionally biased region" description="Low complexity" evidence="1">
    <location>
        <begin position="644"/>
        <end position="663"/>
    </location>
</feature>
<dbReference type="GO" id="GO:0003700">
    <property type="term" value="F:DNA-binding transcription factor activity"/>
    <property type="evidence" value="ECO:0007669"/>
    <property type="project" value="InterPro"/>
</dbReference>
<feature type="compositionally biased region" description="Low complexity" evidence="1">
    <location>
        <begin position="517"/>
        <end position="529"/>
    </location>
</feature>
<dbReference type="SUPFAM" id="SSF88946">
    <property type="entry name" value="Sigma2 domain of RNA polymerase sigma factors"/>
    <property type="match status" value="1"/>
</dbReference>
<dbReference type="EMBL" id="JAGSOG010000009">
    <property type="protein sequence ID" value="MBR7832284.1"/>
    <property type="molecule type" value="Genomic_DNA"/>
</dbReference>
<feature type="compositionally biased region" description="Basic residues" evidence="1">
    <location>
        <begin position="324"/>
        <end position="338"/>
    </location>
</feature>
<dbReference type="InterPro" id="IPR024361">
    <property type="entry name" value="BACON"/>
</dbReference>
<sequence>MLGGTAGDGWGRAAAYDAYADGLHTYGLWYLRDHDAAADAVYCAFVAADRNHTTLQQPEQIQPWLYALLRRECRLRAAEPDSPTPASGRLRPKADGLGDSGVGASLLQLEGNLRRAEFHSLAWPDAEGLAPAHREVLELTIRHGLDSRGLALVLGLREGAAGLASTRGFGLLADAWRELERSLAAAAVAGSGRDNCAQLAELTFGWSGRLNATLRAPLTEHVDRCSRCQHYLHTVIGTPSAPTILPFVAAPRALRDMLLGELSDTDAAAAAGVDLVALGRRCGSFGPEGFPARVDLSYHSATAAGGTAAAGTGAAGTGAGSVRPPRRRQASARPHRAPRVSPAADVPTKGAGDARRPQPVDDAARSGGQQEAAQTRARVEAASRPGSQPQQQPLPQAQSQPQSQPQPFPEPRPTSSLTPMPGTRSTPRPPDAEDLFRASGSWAERVLPPRGGLGQRSEETGLWRPEPPAVERAAGFVQTASGRFATRLPLLPPLNPSRPSNPQNPANPTAPTPPTAAPDATGVDAAATASEPAKARRAHPGANRLPRYARNGGGSAGARARHKARPMRQAVVSAMALGAIGAVAAAAAALLGAGGDPHTNAAALDNTQPNEVVGGVGTPSAAGSASRSALSVTVATNGGGADRSAGLGLPGSPLGTGSSPAGAASPTAAAAGGFYVSVNERDGDPYSVQILLRNAGTAPLDWSAAPSVSWLTLSQRSGTLAPGQSLSVTATATSAAPSGQWTAQITFQPGGIVVTVHGGVAAASSSTPTVVPSGASSSSTSGTSGASSSPSTSASASASASASPSAGATTAPTGSASTSSGTSAAPASASASAATSASSASASASAGSPSASAPVHHPRHSRTR</sequence>
<feature type="domain" description="BACON" evidence="2">
    <location>
        <begin position="686"/>
        <end position="735"/>
    </location>
</feature>
<evidence type="ECO:0000313" key="3">
    <source>
        <dbReference type="EMBL" id="MBR7832284.1"/>
    </source>
</evidence>
<dbReference type="InterPro" id="IPR013325">
    <property type="entry name" value="RNA_pol_sigma_r2"/>
</dbReference>
<dbReference type="InterPro" id="IPR013783">
    <property type="entry name" value="Ig-like_fold"/>
</dbReference>
<protein>
    <recommendedName>
        <fullName evidence="2">BACON domain-containing protein</fullName>
    </recommendedName>
</protein>
<feature type="region of interest" description="Disordered" evidence="1">
    <location>
        <begin position="78"/>
        <end position="97"/>
    </location>
</feature>
<proteinExistence type="predicted"/>
<dbReference type="Gene3D" id="2.60.40.10">
    <property type="entry name" value="Immunoglobulins"/>
    <property type="match status" value="1"/>
</dbReference>
<gene>
    <name evidence="3" type="ORF">KDL01_03380</name>
</gene>
<evidence type="ECO:0000259" key="2">
    <source>
        <dbReference type="Pfam" id="PF19190"/>
    </source>
</evidence>
<comment type="caution">
    <text evidence="3">The sequence shown here is derived from an EMBL/GenBank/DDBJ whole genome shotgun (WGS) entry which is preliminary data.</text>
</comment>
<dbReference type="Gene3D" id="1.10.1740.10">
    <property type="match status" value="1"/>
</dbReference>
<name>A0A941ENH7_9ACTN</name>
<dbReference type="GO" id="GO:0005975">
    <property type="term" value="P:carbohydrate metabolic process"/>
    <property type="evidence" value="ECO:0007669"/>
    <property type="project" value="UniProtKB-ARBA"/>
</dbReference>
<dbReference type="RefSeq" id="WP_212526823.1">
    <property type="nucleotide sequence ID" value="NZ_JAGSOG010000009.1"/>
</dbReference>
<feature type="region of interest" description="Disordered" evidence="1">
    <location>
        <begin position="601"/>
        <end position="625"/>
    </location>
</feature>
<feature type="region of interest" description="Disordered" evidence="1">
    <location>
        <begin position="643"/>
        <end position="663"/>
    </location>
</feature>
<feature type="compositionally biased region" description="Low complexity" evidence="1">
    <location>
        <begin position="497"/>
        <end position="507"/>
    </location>
</feature>